<dbReference type="GO" id="GO:0005886">
    <property type="term" value="C:plasma membrane"/>
    <property type="evidence" value="ECO:0007669"/>
    <property type="project" value="TreeGrafter"/>
</dbReference>
<dbReference type="InterPro" id="IPR004182">
    <property type="entry name" value="GRAM"/>
</dbReference>
<evidence type="ECO:0000256" key="3">
    <source>
        <dbReference type="ARBA" id="ARBA00022692"/>
    </source>
</evidence>
<feature type="compositionally biased region" description="Basic and acidic residues" evidence="6">
    <location>
        <begin position="53"/>
        <end position="73"/>
    </location>
</feature>
<dbReference type="PROSITE" id="PS51778">
    <property type="entry name" value="VAST"/>
    <property type="match status" value="1"/>
</dbReference>
<dbReference type="Pfam" id="PF16016">
    <property type="entry name" value="VASt"/>
    <property type="match status" value="1"/>
</dbReference>
<protein>
    <recommendedName>
        <fullName evidence="7">VASt domain-containing protein</fullName>
    </recommendedName>
</protein>
<feature type="compositionally biased region" description="Pro residues" evidence="6">
    <location>
        <begin position="126"/>
        <end position="141"/>
    </location>
</feature>
<dbReference type="GO" id="GO:0032934">
    <property type="term" value="F:sterol binding"/>
    <property type="evidence" value="ECO:0007669"/>
    <property type="project" value="TreeGrafter"/>
</dbReference>
<dbReference type="GO" id="GO:0032366">
    <property type="term" value="P:intracellular sterol transport"/>
    <property type="evidence" value="ECO:0007669"/>
    <property type="project" value="TreeGrafter"/>
</dbReference>
<reference evidence="8" key="1">
    <citation type="submission" date="2023-06" db="EMBL/GenBank/DDBJ databases">
        <title>Genome-scale phylogeny and comparative genomics of the fungal order Sordariales.</title>
        <authorList>
            <consortium name="Lawrence Berkeley National Laboratory"/>
            <person name="Hensen N."/>
            <person name="Bonometti L."/>
            <person name="Westerberg I."/>
            <person name="Brannstrom I.O."/>
            <person name="Guillou S."/>
            <person name="Cros-Aarteil S."/>
            <person name="Calhoun S."/>
            <person name="Haridas S."/>
            <person name="Kuo A."/>
            <person name="Mondo S."/>
            <person name="Pangilinan J."/>
            <person name="Riley R."/>
            <person name="LaButti K."/>
            <person name="Andreopoulos B."/>
            <person name="Lipzen A."/>
            <person name="Chen C."/>
            <person name="Yanf M."/>
            <person name="Daum C."/>
            <person name="Ng V."/>
            <person name="Clum A."/>
            <person name="Steindorff A."/>
            <person name="Ohm R."/>
            <person name="Martin F."/>
            <person name="Silar P."/>
            <person name="Natvig D."/>
            <person name="Lalanne C."/>
            <person name="Gautier V."/>
            <person name="Ament-velasquez S.L."/>
            <person name="Kruys A."/>
            <person name="Hutchinson M.I."/>
            <person name="Powell A.J."/>
            <person name="Barry K."/>
            <person name="Miller A.N."/>
            <person name="Grigoriev I.V."/>
            <person name="Debuchy R."/>
            <person name="Gladieux P."/>
            <person name="Thoren M.H."/>
            <person name="Johannesson H."/>
        </authorList>
    </citation>
    <scope>NUCLEOTIDE SEQUENCE</scope>
    <source>
        <strain evidence="8">SMH3187-1</strain>
    </source>
</reference>
<dbReference type="SMART" id="SM00568">
    <property type="entry name" value="GRAM"/>
    <property type="match status" value="1"/>
</dbReference>
<dbReference type="AlphaFoldDB" id="A0AA40ER12"/>
<dbReference type="EMBL" id="JAUKUD010000005">
    <property type="protein sequence ID" value="KAK0743903.1"/>
    <property type="molecule type" value="Genomic_DNA"/>
</dbReference>
<evidence type="ECO:0000313" key="9">
    <source>
        <dbReference type="Proteomes" id="UP001172155"/>
    </source>
</evidence>
<evidence type="ECO:0000259" key="7">
    <source>
        <dbReference type="PROSITE" id="PS51778"/>
    </source>
</evidence>
<evidence type="ECO:0000256" key="2">
    <source>
        <dbReference type="ARBA" id="ARBA00006582"/>
    </source>
</evidence>
<evidence type="ECO:0000256" key="1">
    <source>
        <dbReference type="ARBA" id="ARBA00004167"/>
    </source>
</evidence>
<evidence type="ECO:0000256" key="5">
    <source>
        <dbReference type="ARBA" id="ARBA00023136"/>
    </source>
</evidence>
<comment type="similarity">
    <text evidence="2">Belongs to the YSP2 family.</text>
</comment>
<evidence type="ECO:0000256" key="4">
    <source>
        <dbReference type="ARBA" id="ARBA00022989"/>
    </source>
</evidence>
<keyword evidence="4" id="KW-1133">Transmembrane helix</keyword>
<comment type="subcellular location">
    <subcellularLocation>
        <location evidence="1">Membrane</location>
        <topology evidence="1">Single-pass membrane protein</topology>
    </subcellularLocation>
</comment>
<dbReference type="PANTHER" id="PTHR23319">
    <property type="entry name" value="GRAM DOMAIN CONTAINING 1B, ISOFORM E"/>
    <property type="match status" value="1"/>
</dbReference>
<dbReference type="Proteomes" id="UP001172155">
    <property type="component" value="Unassembled WGS sequence"/>
</dbReference>
<dbReference type="GO" id="GO:0120015">
    <property type="term" value="F:sterol transfer activity"/>
    <property type="evidence" value="ECO:0007669"/>
    <property type="project" value="TreeGrafter"/>
</dbReference>
<dbReference type="InterPro" id="IPR011993">
    <property type="entry name" value="PH-like_dom_sf"/>
</dbReference>
<dbReference type="GO" id="GO:0140268">
    <property type="term" value="C:endoplasmic reticulum-plasma membrane contact site"/>
    <property type="evidence" value="ECO:0007669"/>
    <property type="project" value="TreeGrafter"/>
</dbReference>
<dbReference type="PANTHER" id="PTHR23319:SF4">
    <property type="entry name" value="GRAM DOMAIN CONTAINING 1B, ISOFORM E"/>
    <property type="match status" value="1"/>
</dbReference>
<keyword evidence="5" id="KW-0472">Membrane</keyword>
<proteinExistence type="inferred from homology"/>
<dbReference type="GO" id="GO:0032541">
    <property type="term" value="C:cortical endoplasmic reticulum"/>
    <property type="evidence" value="ECO:0007669"/>
    <property type="project" value="TreeGrafter"/>
</dbReference>
<evidence type="ECO:0000256" key="6">
    <source>
        <dbReference type="SAM" id="MobiDB-lite"/>
    </source>
</evidence>
<feature type="compositionally biased region" description="Low complexity" evidence="6">
    <location>
        <begin position="142"/>
        <end position="154"/>
    </location>
</feature>
<name>A0AA40ER12_9PEZI</name>
<dbReference type="Gene3D" id="2.30.29.30">
    <property type="entry name" value="Pleckstrin-homology domain (PH domain)/Phosphotyrosine-binding domain (PTB)"/>
    <property type="match status" value="1"/>
</dbReference>
<feature type="region of interest" description="Disordered" evidence="6">
    <location>
        <begin position="220"/>
        <end position="261"/>
    </location>
</feature>
<organism evidence="8 9">
    <name type="scientific">Schizothecium vesticola</name>
    <dbReference type="NCBI Taxonomy" id="314040"/>
    <lineage>
        <taxon>Eukaryota</taxon>
        <taxon>Fungi</taxon>
        <taxon>Dikarya</taxon>
        <taxon>Ascomycota</taxon>
        <taxon>Pezizomycotina</taxon>
        <taxon>Sordariomycetes</taxon>
        <taxon>Sordariomycetidae</taxon>
        <taxon>Sordariales</taxon>
        <taxon>Schizotheciaceae</taxon>
        <taxon>Schizothecium</taxon>
    </lineage>
</organism>
<feature type="domain" description="VASt" evidence="7">
    <location>
        <begin position="651"/>
        <end position="823"/>
    </location>
</feature>
<feature type="region of interest" description="Disordered" evidence="6">
    <location>
        <begin position="1"/>
        <end position="193"/>
    </location>
</feature>
<evidence type="ECO:0000313" key="8">
    <source>
        <dbReference type="EMBL" id="KAK0743903.1"/>
    </source>
</evidence>
<feature type="compositionally biased region" description="Low complexity" evidence="6">
    <location>
        <begin position="1"/>
        <end position="17"/>
    </location>
</feature>
<dbReference type="GO" id="GO:0005789">
    <property type="term" value="C:endoplasmic reticulum membrane"/>
    <property type="evidence" value="ECO:0007669"/>
    <property type="project" value="TreeGrafter"/>
</dbReference>
<gene>
    <name evidence="8" type="ORF">B0T18DRAFT_330022</name>
</gene>
<feature type="non-terminal residue" evidence="8">
    <location>
        <position position="1"/>
    </location>
</feature>
<feature type="region of interest" description="Disordered" evidence="6">
    <location>
        <begin position="619"/>
        <end position="642"/>
    </location>
</feature>
<dbReference type="InterPro" id="IPR031968">
    <property type="entry name" value="VASt"/>
</dbReference>
<keyword evidence="3" id="KW-0812">Transmembrane</keyword>
<feature type="compositionally biased region" description="Polar residues" evidence="6">
    <location>
        <begin position="78"/>
        <end position="88"/>
    </location>
</feature>
<feature type="compositionally biased region" description="Polar residues" evidence="6">
    <location>
        <begin position="240"/>
        <end position="252"/>
    </location>
</feature>
<feature type="region of interest" description="Disordered" evidence="6">
    <location>
        <begin position="547"/>
        <end position="602"/>
    </location>
</feature>
<keyword evidence="9" id="KW-1185">Reference proteome</keyword>
<dbReference type="GO" id="GO:0005739">
    <property type="term" value="C:mitochondrion"/>
    <property type="evidence" value="ECO:0007669"/>
    <property type="project" value="TreeGrafter"/>
</dbReference>
<feature type="compositionally biased region" description="Polar residues" evidence="6">
    <location>
        <begin position="27"/>
        <end position="52"/>
    </location>
</feature>
<sequence length="1010" mass="108487">SQPSETLSSALSRSSTLQHGSVDSIESAPSSLRASKTSLTPPRSLSKQSSTSRLRDVFRSKKTTEKTPSEETSPRTSLDGSVSSTKTASSERIRRLSKSQNIEPLRVPPKTPPPAEGVPPVIVNTPPTPTLPEHQAPPAPASPGSRSNASSPGNMSVQRRRAGSGPPGPSKLSNITPAPLTPTPESGPVTPGNTAATFFSSMFSAVQNTANTLSNSIANTNLQQPAPKGRVATPRGQIAADQNSVEVESSSDALPAQSMESKEPAVKTLGMGDLSLSQLGIVDTPAHMPSPVVSRVGDLDSRARSESAPADTHAAVLEMPNEEMPSFRPRSFYEPGLSGDLTPPQGSLYEGKSGIHRSGSIRSVIDKRRNRGSSAATGNTISAAIAAATSSVANPVAQASAPKLTGFAVANKKRNRDFHVLFKTVPDEDYLIEDYSCALQKEILAHGRLYVSEGHLCFSSNILGWITTLVISFDEIVAVEKRSTALVFKNGLEISTLHAKHIFASFTSRDTTYDLIIKIWQISHPHLQSTLNGVRLEETGGDRTEKLETAPIPVSVAGSHSGSASDVDSDDADDDEIYDEDEDDDDAPDTTQMSEPFAPDAPVEKAVARKISGAVAPAVEKQEEGGAPGGAPDFPGPATHAPTDCGDVAVHYDKVIGDDVVAAPLGKVYNILFGPASATWMMRFLSVDQKCTEVQMEDKRGLGDDNKSRSFSYIKPLTSPIGPKSTKCMVTENLESFNLDKSVNVCCTTQNPDVPSGNIFVVKTRYCLSWAENNSTRIQMNCTIEWSGKSWLKGPIERGANDGQTQYSKDLLASLRASLSSRPKSGVANGGALKGRKRLRKKAAMASNTASEVEGLSKVSAKIEWGILEPVRPFLAPLIGAVRPILTGNVVYGLLVGLLVASWFRSNRPVAVPFGRELGYAGYPQRMAAYEEMWRSEESDLWDWIEDRAGLDRLGGEPLRSRRRAGVEPRTVEEKLREEKMDEREIREAIGVTEAHLKVLKSVIERGQDK</sequence>
<comment type="caution">
    <text evidence="8">The sequence shown here is derived from an EMBL/GenBank/DDBJ whole genome shotgun (WGS) entry which is preliminary data.</text>
</comment>
<dbReference type="Pfam" id="PF02893">
    <property type="entry name" value="GRAM"/>
    <property type="match status" value="1"/>
</dbReference>
<dbReference type="CDD" id="cd13220">
    <property type="entry name" value="PH-GRAM_GRAMDC"/>
    <property type="match status" value="1"/>
</dbReference>
<accession>A0AA40ER12</accession>
<feature type="compositionally biased region" description="Pro residues" evidence="6">
    <location>
        <begin position="106"/>
        <end position="117"/>
    </location>
</feature>
<feature type="compositionally biased region" description="Acidic residues" evidence="6">
    <location>
        <begin position="567"/>
        <end position="588"/>
    </location>
</feature>
<dbReference type="InterPro" id="IPR051482">
    <property type="entry name" value="Cholesterol_transport"/>
</dbReference>